<dbReference type="AlphaFoldDB" id="A0A2T0XJ86"/>
<organism evidence="5 6">
    <name type="scientific">Jezberella montanilacus</name>
    <dbReference type="NCBI Taxonomy" id="323426"/>
    <lineage>
        <taxon>Bacteria</taxon>
        <taxon>Pseudomonadati</taxon>
        <taxon>Pseudomonadota</taxon>
        <taxon>Betaproteobacteria</taxon>
        <taxon>Burkholderiales</taxon>
        <taxon>Alcaligenaceae</taxon>
        <taxon>Jezberella</taxon>
    </lineage>
</organism>
<name>A0A2T0XJ86_9BURK</name>
<sequence length="346" mass="37823">MRRAVFWFAAMIAVGLSSAQDLPQTQLKVLGSLSTRSIYQDIEVPFWTKTLGNDSKGRITAEIKAFDDVGIKGPDLLKLTGKGIAQFASVPLSYYLTDQPINEAINIAGLATDAKSAKAITLAFEPVLAETYRGAYGVKLLGVAVSSPQLLFCRTPIQELAQLKGRKVRTSTGSQATFMQALGAKSTVLSMSEATKAFQDKSIDCAISSSMSAFKAGWYKWTRTVFAMPLGWNNQVYVVNQAVWDKFDPQVQVFISLELKRLVDQLWDYSATDNQKGIACLVGSKSCPVATKAKMILVNPSQADYAFAKNLSKQKVLPRWAKQCNESCVEDFNSTIGKAIGISVKR</sequence>
<dbReference type="PANTHER" id="PTHR33376:SF7">
    <property type="entry name" value="C4-DICARBOXYLATE-BINDING PROTEIN DCTB"/>
    <property type="match status" value="1"/>
</dbReference>
<evidence type="ECO:0000313" key="6">
    <source>
        <dbReference type="Proteomes" id="UP000238308"/>
    </source>
</evidence>
<dbReference type="InterPro" id="IPR018389">
    <property type="entry name" value="DctP_fam"/>
</dbReference>
<comment type="similarity">
    <text evidence="1">Belongs to the bacterial solute-binding protein 7 family.</text>
</comment>
<dbReference type="OrthoDB" id="9177965at2"/>
<evidence type="ECO:0000256" key="4">
    <source>
        <dbReference type="SAM" id="SignalP"/>
    </source>
</evidence>
<dbReference type="EMBL" id="PVTV01000011">
    <property type="protein sequence ID" value="PRY99019.1"/>
    <property type="molecule type" value="Genomic_DNA"/>
</dbReference>
<accession>A0A2T0XJ86</accession>
<proteinExistence type="inferred from homology"/>
<dbReference type="GO" id="GO:0055085">
    <property type="term" value="P:transmembrane transport"/>
    <property type="evidence" value="ECO:0007669"/>
    <property type="project" value="InterPro"/>
</dbReference>
<evidence type="ECO:0000256" key="1">
    <source>
        <dbReference type="ARBA" id="ARBA00009023"/>
    </source>
</evidence>
<keyword evidence="2" id="KW-0813">Transport</keyword>
<dbReference type="SUPFAM" id="SSF53850">
    <property type="entry name" value="Periplasmic binding protein-like II"/>
    <property type="match status" value="1"/>
</dbReference>
<keyword evidence="6" id="KW-1185">Reference proteome</keyword>
<dbReference type="InterPro" id="IPR038404">
    <property type="entry name" value="TRAP_DctP_sf"/>
</dbReference>
<dbReference type="PANTHER" id="PTHR33376">
    <property type="match status" value="1"/>
</dbReference>
<comment type="caution">
    <text evidence="5">The sequence shown here is derived from an EMBL/GenBank/DDBJ whole genome shotgun (WGS) entry which is preliminary data.</text>
</comment>
<evidence type="ECO:0000256" key="3">
    <source>
        <dbReference type="ARBA" id="ARBA00022729"/>
    </source>
</evidence>
<feature type="signal peptide" evidence="4">
    <location>
        <begin position="1"/>
        <end position="19"/>
    </location>
</feature>
<dbReference type="Proteomes" id="UP000238308">
    <property type="component" value="Unassembled WGS sequence"/>
</dbReference>
<dbReference type="RefSeq" id="WP_106226366.1">
    <property type="nucleotide sequence ID" value="NZ_PVTV01000011.1"/>
</dbReference>
<dbReference type="NCBIfam" id="NF037995">
    <property type="entry name" value="TRAP_S1"/>
    <property type="match status" value="1"/>
</dbReference>
<dbReference type="Pfam" id="PF03480">
    <property type="entry name" value="DctP"/>
    <property type="match status" value="1"/>
</dbReference>
<dbReference type="Gene3D" id="3.40.190.170">
    <property type="entry name" value="Bacterial extracellular solute-binding protein, family 7"/>
    <property type="match status" value="1"/>
</dbReference>
<protein>
    <submittedName>
        <fullName evidence="5">TRAP-type C4-dicarboxylate transport system substrate-binding protein</fullName>
    </submittedName>
</protein>
<gene>
    <name evidence="5" type="ORF">BCM14_0456</name>
</gene>
<feature type="chain" id="PRO_5015592979" evidence="4">
    <location>
        <begin position="20"/>
        <end position="346"/>
    </location>
</feature>
<evidence type="ECO:0000313" key="5">
    <source>
        <dbReference type="EMBL" id="PRY99019.1"/>
    </source>
</evidence>
<keyword evidence="3 4" id="KW-0732">Signal</keyword>
<evidence type="ECO:0000256" key="2">
    <source>
        <dbReference type="ARBA" id="ARBA00022448"/>
    </source>
</evidence>
<reference evidence="5 6" key="1">
    <citation type="submission" date="2018-03" db="EMBL/GenBank/DDBJ databases">
        <title>Genomic Encyclopedia of Type Strains, Phase III (KMG-III): the genomes of soil and plant-associated and newly described type strains.</title>
        <authorList>
            <person name="Whitman W."/>
        </authorList>
    </citation>
    <scope>NUCLEOTIDE SEQUENCE [LARGE SCALE GENOMIC DNA]</scope>
    <source>
        <strain evidence="5 6">MWH-P2sevCIIIb</strain>
    </source>
</reference>